<dbReference type="Proteomes" id="UP000323454">
    <property type="component" value="Unassembled WGS sequence"/>
</dbReference>
<dbReference type="NCBIfam" id="TIGR01068">
    <property type="entry name" value="thioredoxin"/>
    <property type="match status" value="1"/>
</dbReference>
<evidence type="ECO:0000313" key="10">
    <source>
        <dbReference type="EMBL" id="KAA2264676.1"/>
    </source>
</evidence>
<dbReference type="GO" id="GO:0005829">
    <property type="term" value="C:cytosol"/>
    <property type="evidence" value="ECO:0007669"/>
    <property type="project" value="TreeGrafter"/>
</dbReference>
<organism evidence="10 11">
    <name type="scientific">Solihabitans fulvus</name>
    <dbReference type="NCBI Taxonomy" id="1892852"/>
    <lineage>
        <taxon>Bacteria</taxon>
        <taxon>Bacillati</taxon>
        <taxon>Actinomycetota</taxon>
        <taxon>Actinomycetes</taxon>
        <taxon>Pseudonocardiales</taxon>
        <taxon>Pseudonocardiaceae</taxon>
        <taxon>Solihabitans</taxon>
    </lineage>
</organism>
<accession>A0A5B2XMR9</accession>
<feature type="domain" description="Thioredoxin" evidence="9">
    <location>
        <begin position="1"/>
        <end position="113"/>
    </location>
</feature>
<dbReference type="CDD" id="cd02947">
    <property type="entry name" value="TRX_family"/>
    <property type="match status" value="1"/>
</dbReference>
<reference evidence="10 11" key="2">
    <citation type="submission" date="2019-09" db="EMBL/GenBank/DDBJ databases">
        <authorList>
            <person name="Jin C."/>
        </authorList>
    </citation>
    <scope>NUCLEOTIDE SEQUENCE [LARGE SCALE GENOMIC DNA]</scope>
    <source>
        <strain evidence="10 11">AN110305</strain>
    </source>
</reference>
<dbReference type="OrthoDB" id="9790390at2"/>
<dbReference type="InterPro" id="IPR013766">
    <property type="entry name" value="Thioredoxin_domain"/>
</dbReference>
<dbReference type="EMBL" id="VUOB01000010">
    <property type="protein sequence ID" value="KAA2264676.1"/>
    <property type="molecule type" value="Genomic_DNA"/>
</dbReference>
<evidence type="ECO:0000256" key="3">
    <source>
        <dbReference type="ARBA" id="ARBA00022982"/>
    </source>
</evidence>
<dbReference type="FunFam" id="3.40.30.10:FF:000001">
    <property type="entry name" value="Thioredoxin"/>
    <property type="match status" value="1"/>
</dbReference>
<dbReference type="PROSITE" id="PS51352">
    <property type="entry name" value="THIOREDOXIN_2"/>
    <property type="match status" value="1"/>
</dbReference>
<dbReference type="InterPro" id="IPR017937">
    <property type="entry name" value="Thioredoxin_CS"/>
</dbReference>
<dbReference type="RefSeq" id="WP_149848479.1">
    <property type="nucleotide sequence ID" value="NZ_VUOB01000010.1"/>
</dbReference>
<dbReference type="Gene3D" id="3.40.30.10">
    <property type="entry name" value="Glutaredoxin"/>
    <property type="match status" value="1"/>
</dbReference>
<dbReference type="AlphaFoldDB" id="A0A5B2XMR9"/>
<evidence type="ECO:0000256" key="8">
    <source>
        <dbReference type="PIRSR" id="PIRSR000077-4"/>
    </source>
</evidence>
<protein>
    <recommendedName>
        <fullName evidence="6 7">Thioredoxin</fullName>
    </recommendedName>
</protein>
<keyword evidence="4 8" id="KW-1015">Disulfide bond</keyword>
<dbReference type="GO" id="GO:0015035">
    <property type="term" value="F:protein-disulfide reductase activity"/>
    <property type="evidence" value="ECO:0007669"/>
    <property type="project" value="UniProtKB-UniRule"/>
</dbReference>
<keyword evidence="5 8" id="KW-0676">Redox-active center</keyword>
<dbReference type="PRINTS" id="PR00421">
    <property type="entry name" value="THIOREDOXIN"/>
</dbReference>
<evidence type="ECO:0000256" key="7">
    <source>
        <dbReference type="PIRNR" id="PIRNR000077"/>
    </source>
</evidence>
<comment type="caution">
    <text evidence="10">The sequence shown here is derived from an EMBL/GenBank/DDBJ whole genome shotgun (WGS) entry which is preliminary data.</text>
</comment>
<dbReference type="SUPFAM" id="SSF52833">
    <property type="entry name" value="Thioredoxin-like"/>
    <property type="match status" value="1"/>
</dbReference>
<evidence type="ECO:0000256" key="6">
    <source>
        <dbReference type="NCBIfam" id="TIGR01068"/>
    </source>
</evidence>
<dbReference type="GO" id="GO:0045454">
    <property type="term" value="P:cell redox homeostasis"/>
    <property type="evidence" value="ECO:0007669"/>
    <property type="project" value="TreeGrafter"/>
</dbReference>
<reference evidence="10 11" key="1">
    <citation type="submission" date="2019-09" db="EMBL/GenBank/DDBJ databases">
        <title>Goodfellowia gen. nov., a new genus of the Pseudonocardineae related to Actinoalloteichus, containing Goodfellowia coeruleoviolacea gen. nov., comb. nov. gen. nov., comb. nov.</title>
        <authorList>
            <person name="Labeda D."/>
        </authorList>
    </citation>
    <scope>NUCLEOTIDE SEQUENCE [LARGE SCALE GENOMIC DNA]</scope>
    <source>
        <strain evidence="10 11">AN110305</strain>
    </source>
</reference>
<evidence type="ECO:0000256" key="5">
    <source>
        <dbReference type="ARBA" id="ARBA00023284"/>
    </source>
</evidence>
<dbReference type="PANTHER" id="PTHR45663:SF11">
    <property type="entry name" value="GEO12009P1"/>
    <property type="match status" value="1"/>
</dbReference>
<dbReference type="PANTHER" id="PTHR45663">
    <property type="entry name" value="GEO12009P1"/>
    <property type="match status" value="1"/>
</dbReference>
<proteinExistence type="inferred from homology"/>
<keyword evidence="3" id="KW-0249">Electron transport</keyword>
<gene>
    <name evidence="10" type="primary">trxA</name>
    <name evidence="10" type="ORF">F0L68_06180</name>
</gene>
<evidence type="ECO:0000256" key="1">
    <source>
        <dbReference type="ARBA" id="ARBA00008987"/>
    </source>
</evidence>
<dbReference type="PROSITE" id="PS00194">
    <property type="entry name" value="THIOREDOXIN_1"/>
    <property type="match status" value="1"/>
</dbReference>
<sequence>MRTIEQPGTTVAVTDATFADAVVGGDGPVLAYFWATWCPPCKMIAPVLEELAAELAGRLTIAKIDIDENPATARDCGVMAAPTLQLFRDGEAVQIIVGARSKSALLSWLEPHL</sequence>
<dbReference type="PIRSF" id="PIRSF000077">
    <property type="entry name" value="Thioredoxin"/>
    <property type="match status" value="1"/>
</dbReference>
<evidence type="ECO:0000256" key="2">
    <source>
        <dbReference type="ARBA" id="ARBA00022448"/>
    </source>
</evidence>
<evidence type="ECO:0000313" key="11">
    <source>
        <dbReference type="Proteomes" id="UP000323454"/>
    </source>
</evidence>
<feature type="disulfide bond" description="Redox-active" evidence="8">
    <location>
        <begin position="38"/>
        <end position="41"/>
    </location>
</feature>
<evidence type="ECO:0000259" key="9">
    <source>
        <dbReference type="PROSITE" id="PS51352"/>
    </source>
</evidence>
<keyword evidence="11" id="KW-1185">Reference proteome</keyword>
<evidence type="ECO:0000256" key="4">
    <source>
        <dbReference type="ARBA" id="ARBA00023157"/>
    </source>
</evidence>
<dbReference type="Pfam" id="PF00085">
    <property type="entry name" value="Thioredoxin"/>
    <property type="match status" value="1"/>
</dbReference>
<keyword evidence="2" id="KW-0813">Transport</keyword>
<comment type="similarity">
    <text evidence="1 7">Belongs to the thioredoxin family.</text>
</comment>
<dbReference type="InterPro" id="IPR005746">
    <property type="entry name" value="Thioredoxin"/>
</dbReference>
<name>A0A5B2XMR9_9PSEU</name>
<dbReference type="InterPro" id="IPR036249">
    <property type="entry name" value="Thioredoxin-like_sf"/>
</dbReference>